<dbReference type="SMART" id="SM00355">
    <property type="entry name" value="ZnF_C2H2"/>
    <property type="match status" value="2"/>
</dbReference>
<organism evidence="8 9">
    <name type="scientific">Mortierella alpina</name>
    <name type="common">Oleaginous fungus</name>
    <name type="synonym">Mortierella renispora</name>
    <dbReference type="NCBI Taxonomy" id="64518"/>
    <lineage>
        <taxon>Eukaryota</taxon>
        <taxon>Fungi</taxon>
        <taxon>Fungi incertae sedis</taxon>
        <taxon>Mucoromycota</taxon>
        <taxon>Mortierellomycotina</taxon>
        <taxon>Mortierellomycetes</taxon>
        <taxon>Mortierellales</taxon>
        <taxon>Mortierellaceae</taxon>
        <taxon>Mortierella</taxon>
    </lineage>
</organism>
<feature type="region of interest" description="Disordered" evidence="5">
    <location>
        <begin position="307"/>
        <end position="401"/>
    </location>
</feature>
<dbReference type="PANTHER" id="PTHR13309:SF0">
    <property type="entry name" value="FMR1-INTERACTING PROTEIN NUFIP1"/>
    <property type="match status" value="1"/>
</dbReference>
<dbReference type="InterPro" id="IPR000571">
    <property type="entry name" value="Znf_CCCH"/>
</dbReference>
<feature type="region of interest" description="Disordered" evidence="5">
    <location>
        <begin position="205"/>
        <end position="237"/>
    </location>
</feature>
<evidence type="ECO:0008006" key="10">
    <source>
        <dbReference type="Google" id="ProtNLM"/>
    </source>
</evidence>
<feature type="compositionally biased region" description="Low complexity" evidence="5">
    <location>
        <begin position="57"/>
        <end position="68"/>
    </location>
</feature>
<feature type="non-terminal residue" evidence="8">
    <location>
        <position position="1"/>
    </location>
</feature>
<evidence type="ECO:0000259" key="6">
    <source>
        <dbReference type="PROSITE" id="PS50103"/>
    </source>
</evidence>
<dbReference type="GO" id="GO:0003723">
    <property type="term" value="F:RNA binding"/>
    <property type="evidence" value="ECO:0007669"/>
    <property type="project" value="InterPro"/>
</dbReference>
<proteinExistence type="predicted"/>
<dbReference type="InterPro" id="IPR039136">
    <property type="entry name" value="NUFIP1-like"/>
</dbReference>
<feature type="compositionally biased region" description="Low complexity" evidence="5">
    <location>
        <begin position="1"/>
        <end position="17"/>
    </location>
</feature>
<dbReference type="Proteomes" id="UP000717515">
    <property type="component" value="Unassembled WGS sequence"/>
</dbReference>
<dbReference type="PROSITE" id="PS50103">
    <property type="entry name" value="ZF_C3H1"/>
    <property type="match status" value="1"/>
</dbReference>
<keyword evidence="2 4" id="KW-0863">Zinc-finger</keyword>
<dbReference type="GO" id="GO:0005634">
    <property type="term" value="C:nucleus"/>
    <property type="evidence" value="ECO:0007669"/>
    <property type="project" value="TreeGrafter"/>
</dbReference>
<feature type="compositionally biased region" description="Low complexity" evidence="5">
    <location>
        <begin position="119"/>
        <end position="143"/>
    </location>
</feature>
<evidence type="ECO:0000259" key="7">
    <source>
        <dbReference type="PROSITE" id="PS50157"/>
    </source>
</evidence>
<evidence type="ECO:0000313" key="8">
    <source>
        <dbReference type="EMBL" id="KAG9319142.1"/>
    </source>
</evidence>
<comment type="caution">
    <text evidence="8">The sequence shown here is derived from an EMBL/GenBank/DDBJ whole genome shotgun (WGS) entry which is preliminary data.</text>
</comment>
<name>A0A9P7ZW29_MORAP</name>
<dbReference type="GO" id="GO:0008270">
    <property type="term" value="F:zinc ion binding"/>
    <property type="evidence" value="ECO:0007669"/>
    <property type="project" value="UniProtKB-KW"/>
</dbReference>
<sequence length="498" mass="54533">SKQGGQQQQQQGQRRQQTSNTASQFQYHAQYQTALQKGAAAASAVTAALFPSSFGNATATTSTAPTSTQPDLSTPPMNESSQQAEWFSSYKPPTLQQRMAVTMAASTANAERQPHMNGRRNNNQRPGQRGNGSNNQRGKPKAQQTKEQEKEQSAESKAVDGFHCDACDITFHEEAKLKIHASAHRSCPDCQYMASPSLVAEHRKVTHGSKNDQNISTSVPTEISSGPGQGASNSTTASSALAATMMNRPKSKEAHPQAPIKSELLHPLAPVLNTPEDIAAWIAKRRKAWPSESNILKKEQERQEMIAKGQIVEGPSSKDENGRNKRKKKDWSQDQRANAENVKKARTEGAAKSSDITGSAMIECTSSKNLSEDENEDMDPVKDAVTSKDPSVMGKVLLPGDRPKRPRKPCKFFLKGSCTKGDRCTYGHDSTQAAKVQKSIQASVKKEVFRSRPSLLQMLLSSEIKEEKNKLLEALRYIVVNNFFEKEEPAGTLVEEVA</sequence>
<gene>
    <name evidence="8" type="ORF">KVV02_002870</name>
</gene>
<evidence type="ECO:0000313" key="9">
    <source>
        <dbReference type="Proteomes" id="UP000717515"/>
    </source>
</evidence>
<dbReference type="InterPro" id="IPR041367">
    <property type="entry name" value="Znf-CCCH_4"/>
</dbReference>
<dbReference type="InterPro" id="IPR019496">
    <property type="entry name" value="NUFIP1_cons_dom"/>
</dbReference>
<dbReference type="InterPro" id="IPR036855">
    <property type="entry name" value="Znf_CCCH_sf"/>
</dbReference>
<feature type="compositionally biased region" description="Polar residues" evidence="5">
    <location>
        <begin position="94"/>
        <end position="110"/>
    </location>
</feature>
<feature type="domain" description="C2H2-type" evidence="7">
    <location>
        <begin position="162"/>
        <end position="184"/>
    </location>
</feature>
<dbReference type="SUPFAM" id="SSF90229">
    <property type="entry name" value="CCCH zinc finger"/>
    <property type="match status" value="1"/>
</dbReference>
<dbReference type="PROSITE" id="PS50157">
    <property type="entry name" value="ZINC_FINGER_C2H2_2"/>
    <property type="match status" value="1"/>
</dbReference>
<reference evidence="8" key="1">
    <citation type="submission" date="2021-07" db="EMBL/GenBank/DDBJ databases">
        <title>Draft genome of Mortierella alpina, strain LL118, isolated from an aspen leaf litter sample.</title>
        <authorList>
            <person name="Yang S."/>
            <person name="Vinatzer B.A."/>
        </authorList>
    </citation>
    <scope>NUCLEOTIDE SEQUENCE</scope>
    <source>
        <strain evidence="8">LL118</strain>
    </source>
</reference>
<dbReference type="PROSITE" id="PS00028">
    <property type="entry name" value="ZINC_FINGER_C2H2_1"/>
    <property type="match status" value="1"/>
</dbReference>
<dbReference type="Gene3D" id="4.10.1000.10">
    <property type="entry name" value="Zinc finger, CCCH-type"/>
    <property type="match status" value="1"/>
</dbReference>
<dbReference type="Pfam" id="PF10453">
    <property type="entry name" value="NUFIP1"/>
    <property type="match status" value="1"/>
</dbReference>
<feature type="domain" description="C3H1-type" evidence="6">
    <location>
        <begin position="404"/>
        <end position="431"/>
    </location>
</feature>
<dbReference type="Pfam" id="PF18044">
    <property type="entry name" value="zf-CCCH_4"/>
    <property type="match status" value="1"/>
</dbReference>
<evidence type="ECO:0000256" key="1">
    <source>
        <dbReference type="ARBA" id="ARBA00022723"/>
    </source>
</evidence>
<evidence type="ECO:0000256" key="3">
    <source>
        <dbReference type="ARBA" id="ARBA00022833"/>
    </source>
</evidence>
<evidence type="ECO:0000256" key="4">
    <source>
        <dbReference type="PROSITE-ProRule" id="PRU00723"/>
    </source>
</evidence>
<feature type="zinc finger region" description="C3H1-type" evidence="4">
    <location>
        <begin position="404"/>
        <end position="431"/>
    </location>
</feature>
<feature type="compositionally biased region" description="Basic and acidic residues" evidence="5">
    <location>
        <begin position="144"/>
        <end position="158"/>
    </location>
</feature>
<feature type="compositionally biased region" description="Polar residues" evidence="5">
    <location>
        <begin position="69"/>
        <end position="86"/>
    </location>
</feature>
<feature type="region of interest" description="Disordered" evidence="5">
    <location>
        <begin position="1"/>
        <end position="24"/>
    </location>
</feature>
<dbReference type="PANTHER" id="PTHR13309">
    <property type="entry name" value="NUCLEAR FRAGILE X MENTAL RETARDATION PROTEIN INTERACTING PROTEIN 1"/>
    <property type="match status" value="1"/>
</dbReference>
<evidence type="ECO:0000256" key="2">
    <source>
        <dbReference type="ARBA" id="ARBA00022771"/>
    </source>
</evidence>
<accession>A0A9P7ZW29</accession>
<dbReference type="AlphaFoldDB" id="A0A9P7ZW29"/>
<evidence type="ECO:0000256" key="5">
    <source>
        <dbReference type="SAM" id="MobiDB-lite"/>
    </source>
</evidence>
<keyword evidence="1 4" id="KW-0479">Metal-binding</keyword>
<protein>
    <recommendedName>
        <fullName evidence="10">C3H1-type domain-containing protein</fullName>
    </recommendedName>
</protein>
<keyword evidence="3 4" id="KW-0862">Zinc</keyword>
<dbReference type="EMBL" id="JAIFTL010000591">
    <property type="protein sequence ID" value="KAG9319142.1"/>
    <property type="molecule type" value="Genomic_DNA"/>
</dbReference>
<dbReference type="SMART" id="SM00356">
    <property type="entry name" value="ZnF_C3H1"/>
    <property type="match status" value="1"/>
</dbReference>
<dbReference type="GO" id="GO:0000492">
    <property type="term" value="P:box C/D snoRNP assembly"/>
    <property type="evidence" value="ECO:0007669"/>
    <property type="project" value="TreeGrafter"/>
</dbReference>
<dbReference type="InterPro" id="IPR013087">
    <property type="entry name" value="Znf_C2H2_type"/>
</dbReference>
<feature type="compositionally biased region" description="Polar residues" evidence="5">
    <location>
        <begin position="211"/>
        <end position="226"/>
    </location>
</feature>
<feature type="region of interest" description="Disordered" evidence="5">
    <location>
        <begin position="55"/>
        <end position="158"/>
    </location>
</feature>